<keyword evidence="2" id="KW-1185">Reference proteome</keyword>
<name>A0ABQ9WWQ2_9EUKA</name>
<accession>A0ABQ9WWQ2</accession>
<reference evidence="1 2" key="1">
    <citation type="journal article" date="2022" name="bioRxiv">
        <title>Genomics of Preaxostyla Flagellates Illuminates Evolutionary Transitions and the Path Towards Mitochondrial Loss.</title>
        <authorList>
            <person name="Novak L.V.F."/>
            <person name="Treitli S.C."/>
            <person name="Pyrih J."/>
            <person name="Halakuc P."/>
            <person name="Pipaliya S.V."/>
            <person name="Vacek V."/>
            <person name="Brzon O."/>
            <person name="Soukal P."/>
            <person name="Eme L."/>
            <person name="Dacks J.B."/>
            <person name="Karnkowska A."/>
            <person name="Elias M."/>
            <person name="Hampl V."/>
        </authorList>
    </citation>
    <scope>NUCLEOTIDE SEQUENCE [LARGE SCALE GENOMIC DNA]</scope>
    <source>
        <strain evidence="1">NAU3</strain>
        <tissue evidence="1">Gut</tissue>
    </source>
</reference>
<gene>
    <name evidence="1" type="ORF">BLNAU_21101</name>
</gene>
<proteinExistence type="predicted"/>
<protein>
    <submittedName>
        <fullName evidence="1">Uncharacterized protein</fullName>
    </submittedName>
</protein>
<dbReference type="Proteomes" id="UP001281761">
    <property type="component" value="Unassembled WGS sequence"/>
</dbReference>
<sequence length="336" mass="37568">MVIKRVPSAFTLLPSPIIPSSSPLQQYSGLSFLAALSKKVRTVFSEFRTHIPIDHQNLSNFIELMNTNPSIVTHSLDFCSRFLNFILFVVKGSPPIKVDNKIVEGFFLFVKDALPTVLSTISSIDILITSLNFITPTSPATPSLSGVETQMTNPLQTLRAKCEDFVAEGWQFFVNFDVPNENPHKSTFQSIVLDDSSFPDLVLQSLKLESRHIRINAIQALIHLSRTFLGMKKRWCSENLVGKMFETVDFVSLPLSDAETHIGLTCFLSQMTSPVEDDEDDEIYEEHLQLARVFVFEPAKKYGNDYISSSIPSISHQDIVTAGLLSVVFAGLKQFS</sequence>
<organism evidence="1 2">
    <name type="scientific">Blattamonas nauphoetae</name>
    <dbReference type="NCBI Taxonomy" id="2049346"/>
    <lineage>
        <taxon>Eukaryota</taxon>
        <taxon>Metamonada</taxon>
        <taxon>Preaxostyla</taxon>
        <taxon>Oxymonadida</taxon>
        <taxon>Blattamonas</taxon>
    </lineage>
</organism>
<dbReference type="EMBL" id="JARBJD010000320">
    <property type="protein sequence ID" value="KAK2943955.1"/>
    <property type="molecule type" value="Genomic_DNA"/>
</dbReference>
<evidence type="ECO:0000313" key="1">
    <source>
        <dbReference type="EMBL" id="KAK2943955.1"/>
    </source>
</evidence>
<evidence type="ECO:0000313" key="2">
    <source>
        <dbReference type="Proteomes" id="UP001281761"/>
    </source>
</evidence>
<comment type="caution">
    <text evidence="1">The sequence shown here is derived from an EMBL/GenBank/DDBJ whole genome shotgun (WGS) entry which is preliminary data.</text>
</comment>